<organism evidence="3 4">
    <name type="scientific">Dipteronia sinensis</name>
    <dbReference type="NCBI Taxonomy" id="43782"/>
    <lineage>
        <taxon>Eukaryota</taxon>
        <taxon>Viridiplantae</taxon>
        <taxon>Streptophyta</taxon>
        <taxon>Embryophyta</taxon>
        <taxon>Tracheophyta</taxon>
        <taxon>Spermatophyta</taxon>
        <taxon>Magnoliopsida</taxon>
        <taxon>eudicotyledons</taxon>
        <taxon>Gunneridae</taxon>
        <taxon>Pentapetalae</taxon>
        <taxon>rosids</taxon>
        <taxon>malvids</taxon>
        <taxon>Sapindales</taxon>
        <taxon>Sapindaceae</taxon>
        <taxon>Hippocastanoideae</taxon>
        <taxon>Acereae</taxon>
        <taxon>Dipteronia</taxon>
    </lineage>
</organism>
<protein>
    <recommendedName>
        <fullName evidence="2">Retrotransposon gag domain-containing protein</fullName>
    </recommendedName>
</protein>
<dbReference type="Proteomes" id="UP001281410">
    <property type="component" value="Unassembled WGS sequence"/>
</dbReference>
<feature type="region of interest" description="Disordered" evidence="1">
    <location>
        <begin position="273"/>
        <end position="309"/>
    </location>
</feature>
<dbReference type="AlphaFoldDB" id="A0AAE0E7X1"/>
<gene>
    <name evidence="3" type="ORF">Dsin_012154</name>
</gene>
<dbReference type="Pfam" id="PF03732">
    <property type="entry name" value="Retrotrans_gag"/>
    <property type="match status" value="1"/>
</dbReference>
<keyword evidence="4" id="KW-1185">Reference proteome</keyword>
<comment type="caution">
    <text evidence="3">The sequence shown here is derived from an EMBL/GenBank/DDBJ whole genome shotgun (WGS) entry which is preliminary data.</text>
</comment>
<evidence type="ECO:0000256" key="1">
    <source>
        <dbReference type="SAM" id="MobiDB-lite"/>
    </source>
</evidence>
<reference evidence="3" key="1">
    <citation type="journal article" date="2023" name="Plant J.">
        <title>Genome sequences and population genomics provide insights into the demographic history, inbreeding, and mutation load of two 'living fossil' tree species of Dipteronia.</title>
        <authorList>
            <person name="Feng Y."/>
            <person name="Comes H.P."/>
            <person name="Chen J."/>
            <person name="Zhu S."/>
            <person name="Lu R."/>
            <person name="Zhang X."/>
            <person name="Li P."/>
            <person name="Qiu J."/>
            <person name="Olsen K.M."/>
            <person name="Qiu Y."/>
        </authorList>
    </citation>
    <scope>NUCLEOTIDE SEQUENCE</scope>
    <source>
        <strain evidence="3">NBL</strain>
    </source>
</reference>
<feature type="domain" description="Retrotransposon gag" evidence="2">
    <location>
        <begin position="166"/>
        <end position="240"/>
    </location>
</feature>
<evidence type="ECO:0000313" key="3">
    <source>
        <dbReference type="EMBL" id="KAK3218184.1"/>
    </source>
</evidence>
<feature type="compositionally biased region" description="Basic residues" evidence="1">
    <location>
        <begin position="287"/>
        <end position="309"/>
    </location>
</feature>
<evidence type="ECO:0000313" key="4">
    <source>
        <dbReference type="Proteomes" id="UP001281410"/>
    </source>
</evidence>
<evidence type="ECO:0000259" key="2">
    <source>
        <dbReference type="Pfam" id="PF03732"/>
    </source>
</evidence>
<accession>A0AAE0E7X1</accession>
<proteinExistence type="predicted"/>
<sequence>MQILLYKLIWIHSNTINSIPNLTVYIVPELCIELVMDMRRVKQHKDQIVDLVCSWVDGFSHPNPPVFSGQGRSPAIPDPLTFIWIDLFLRLSHQNSSLLRRRGRSPVFHRDLVQIEPRSAAGSLDQFGLRPSAFVASIRACGSSTGCSSVRGCLLIYWRTRLADDLSAGRPKIDTWEVLKKELKDQFLPCNTSWLARESLKKLKQTDSMREYVKGFSSLMLDIQNMSEEDKLFNFMSGLQKWAHAELRRQRVKDIPTAMAAAEGLVDFHLGGSTSSSADKGKSVERTKRRTGRRKLMERKKRKKRLRPQRGRTILIANIRAVLFAMVHIVQEIVP</sequence>
<name>A0AAE0E7X1_9ROSI</name>
<dbReference type="InterPro" id="IPR005162">
    <property type="entry name" value="Retrotrans_gag_dom"/>
</dbReference>
<dbReference type="EMBL" id="JANJYJ010000004">
    <property type="protein sequence ID" value="KAK3218184.1"/>
    <property type="molecule type" value="Genomic_DNA"/>
</dbReference>